<comment type="caution">
    <text evidence="3">The sequence shown here is derived from an EMBL/GenBank/DDBJ whole genome shotgun (WGS) entry which is preliminary data.</text>
</comment>
<dbReference type="AlphaFoldDB" id="A0A4U1JHC2"/>
<dbReference type="RefSeq" id="WP_136928511.1">
    <property type="nucleotide sequence ID" value="NZ_SSMQ01000007.1"/>
</dbReference>
<dbReference type="Proteomes" id="UP000309215">
    <property type="component" value="Unassembled WGS sequence"/>
</dbReference>
<proteinExistence type="predicted"/>
<protein>
    <submittedName>
        <fullName evidence="3">Uncharacterized protein</fullName>
    </submittedName>
</protein>
<keyword evidence="4" id="KW-1185">Reference proteome</keyword>
<evidence type="ECO:0000313" key="3">
    <source>
        <dbReference type="EMBL" id="TKD10111.1"/>
    </source>
</evidence>
<name>A0A4U1JHC2_9BACT</name>
<feature type="region of interest" description="Disordered" evidence="1">
    <location>
        <begin position="26"/>
        <end position="45"/>
    </location>
</feature>
<feature type="region of interest" description="Disordered" evidence="1">
    <location>
        <begin position="125"/>
        <end position="155"/>
    </location>
</feature>
<feature type="chain" id="PRO_5020911405" evidence="2">
    <location>
        <begin position="29"/>
        <end position="155"/>
    </location>
</feature>
<organism evidence="3 4">
    <name type="scientific">Polyangium fumosum</name>
    <dbReference type="NCBI Taxonomy" id="889272"/>
    <lineage>
        <taxon>Bacteria</taxon>
        <taxon>Pseudomonadati</taxon>
        <taxon>Myxococcota</taxon>
        <taxon>Polyangia</taxon>
        <taxon>Polyangiales</taxon>
        <taxon>Polyangiaceae</taxon>
        <taxon>Polyangium</taxon>
    </lineage>
</organism>
<evidence type="ECO:0000256" key="1">
    <source>
        <dbReference type="SAM" id="MobiDB-lite"/>
    </source>
</evidence>
<evidence type="ECO:0000313" key="4">
    <source>
        <dbReference type="Proteomes" id="UP000309215"/>
    </source>
</evidence>
<keyword evidence="2" id="KW-0732">Signal</keyword>
<dbReference type="OrthoDB" id="5524533at2"/>
<feature type="compositionally biased region" description="Basic and acidic residues" evidence="1">
    <location>
        <begin position="28"/>
        <end position="45"/>
    </location>
</feature>
<sequence length="155" mass="17089">MSTLRTFVRPLALALAFAFAAAPLAASAEEKGKAPKVEKVDKKKHGKGEFPIDAARFDEKVEAKIKHAREQMESLLAAHPLPESMKAQIRKDFEAGAAAIRAAAKEAGKDGKVTRDEAKDVKKLAKDLKKTAQEKYGKEARRDGKKHEKRERRAS</sequence>
<feature type="signal peptide" evidence="2">
    <location>
        <begin position="1"/>
        <end position="28"/>
    </location>
</feature>
<gene>
    <name evidence="3" type="ORF">E8A74_08815</name>
</gene>
<evidence type="ECO:0000256" key="2">
    <source>
        <dbReference type="SAM" id="SignalP"/>
    </source>
</evidence>
<dbReference type="EMBL" id="SSMQ01000007">
    <property type="protein sequence ID" value="TKD10111.1"/>
    <property type="molecule type" value="Genomic_DNA"/>
</dbReference>
<accession>A0A4U1JHC2</accession>
<reference evidence="3 4" key="1">
    <citation type="submission" date="2019-04" db="EMBL/GenBank/DDBJ databases">
        <authorList>
            <person name="Li Y."/>
            <person name="Wang J."/>
        </authorList>
    </citation>
    <scope>NUCLEOTIDE SEQUENCE [LARGE SCALE GENOMIC DNA]</scope>
    <source>
        <strain evidence="3 4">DSM 14668</strain>
    </source>
</reference>